<evidence type="ECO:0008006" key="4">
    <source>
        <dbReference type="Google" id="ProtNLM"/>
    </source>
</evidence>
<evidence type="ECO:0000313" key="1">
    <source>
        <dbReference type="EMBL" id="MDC0827234.1"/>
    </source>
</evidence>
<dbReference type="EMBL" id="NFKM01000029">
    <property type="protein sequence ID" value="OUP56099.1"/>
    <property type="molecule type" value="Genomic_DNA"/>
</dbReference>
<dbReference type="Proteomes" id="UP000195447">
    <property type="component" value="Unassembled WGS sequence"/>
</dbReference>
<sequence>MKFSTVKEFPFSMETAWKALQDPAKLDVEPGTEVRIISPTKWEAINDDVGSVSTYWATFDEENKIVKIESTSNKKHDHDFIYFKLKELSDNEVSLEMDVEINTGVHLIAKALSKLIEKPTKNIMSKHVYHNFEALCLGKETKKMTQEELKAAAQKEYEKK</sequence>
<dbReference type="RefSeq" id="WP_087159196.1">
    <property type="nucleotide sequence ID" value="NZ_CALHAA010000034.1"/>
</dbReference>
<dbReference type="EMBL" id="JAQNCK010000002">
    <property type="protein sequence ID" value="MDC0827234.1"/>
    <property type="molecule type" value="Genomic_DNA"/>
</dbReference>
<dbReference type="Proteomes" id="UP001220658">
    <property type="component" value="Unassembled WGS sequence"/>
</dbReference>
<proteinExistence type="predicted"/>
<dbReference type="AlphaFoldDB" id="A0A1Y4LKQ3"/>
<dbReference type="GeneID" id="79875674"/>
<keyword evidence="3" id="KW-1185">Reference proteome</keyword>
<accession>A0A1Y4LKQ3</accession>
<evidence type="ECO:0000313" key="3">
    <source>
        <dbReference type="Proteomes" id="UP000195447"/>
    </source>
</evidence>
<reference evidence="1" key="3">
    <citation type="submission" date="2023-01" db="EMBL/GenBank/DDBJ databases">
        <title>Human gut microbiome strain richness.</title>
        <authorList>
            <person name="Chen-Liaw A."/>
        </authorList>
    </citation>
    <scope>NUCLEOTIDE SEQUENCE</scope>
    <source>
        <strain evidence="1">D55st1_G4_D55t1_190419</strain>
    </source>
</reference>
<gene>
    <name evidence="2" type="ORF">B5F14_09885</name>
    <name evidence="1" type="ORF">POG00_00760</name>
</gene>
<reference evidence="2" key="2">
    <citation type="journal article" date="2018" name="BMC Genomics">
        <title>Whole genome sequencing and function prediction of 133 gut anaerobes isolated from chicken caecum in pure cultures.</title>
        <authorList>
            <person name="Medvecky M."/>
            <person name="Cejkova D."/>
            <person name="Polansky O."/>
            <person name="Karasova D."/>
            <person name="Kubasova T."/>
            <person name="Cizek A."/>
            <person name="Rychlik I."/>
        </authorList>
    </citation>
    <scope>NUCLEOTIDE SEQUENCE</scope>
    <source>
        <strain evidence="2">An178</strain>
    </source>
</reference>
<evidence type="ECO:0000313" key="2">
    <source>
        <dbReference type="EMBL" id="OUP56099.1"/>
    </source>
</evidence>
<protein>
    <recommendedName>
        <fullName evidence="4">SRPBCC family protein</fullName>
    </recommendedName>
</protein>
<comment type="caution">
    <text evidence="2">The sequence shown here is derived from an EMBL/GenBank/DDBJ whole genome shotgun (WGS) entry which is preliminary data.</text>
</comment>
<reference evidence="3" key="1">
    <citation type="submission" date="2017-04" db="EMBL/GenBank/DDBJ databases">
        <title>Function of individual gut microbiota members based on whole genome sequencing of pure cultures obtained from chicken caecum.</title>
        <authorList>
            <person name="Medvecky M."/>
            <person name="Cejkova D."/>
            <person name="Polansky O."/>
            <person name="Karasova D."/>
            <person name="Kubasova T."/>
            <person name="Cizek A."/>
            <person name="Rychlik I."/>
        </authorList>
    </citation>
    <scope>NUCLEOTIDE SEQUENCE [LARGE SCALE GENOMIC DNA]</scope>
    <source>
        <strain evidence="3">An178</strain>
    </source>
</reference>
<name>A0A1Y4LKQ3_9FIRM</name>
<organism evidence="2 3">
    <name type="scientific">Faecalitalea cylindroides</name>
    <dbReference type="NCBI Taxonomy" id="39483"/>
    <lineage>
        <taxon>Bacteria</taxon>
        <taxon>Bacillati</taxon>
        <taxon>Bacillota</taxon>
        <taxon>Erysipelotrichia</taxon>
        <taxon>Erysipelotrichales</taxon>
        <taxon>Erysipelotrichaceae</taxon>
        <taxon>Faecalitalea</taxon>
    </lineage>
</organism>